<evidence type="ECO:0000259" key="7">
    <source>
        <dbReference type="Pfam" id="PF12051"/>
    </source>
</evidence>
<dbReference type="PANTHER" id="PTHR34814:SF1">
    <property type="entry name" value="NITROSOGUANIDINE RESISTANCE PROTEIN SNG1"/>
    <property type="match status" value="1"/>
</dbReference>
<keyword evidence="3" id="KW-0677">Repeat</keyword>
<keyword evidence="9" id="KW-1185">Reference proteome</keyword>
<feature type="compositionally biased region" description="Polar residues" evidence="5">
    <location>
        <begin position="486"/>
        <end position="498"/>
    </location>
</feature>
<dbReference type="InterPro" id="IPR053001">
    <property type="entry name" value="MNNG_permease-like"/>
</dbReference>
<dbReference type="InterPro" id="IPR001680">
    <property type="entry name" value="WD40_rpt"/>
</dbReference>
<dbReference type="CDD" id="cd00200">
    <property type="entry name" value="WD40"/>
    <property type="match status" value="1"/>
</dbReference>
<dbReference type="PRINTS" id="PR00320">
    <property type="entry name" value="GPROTEINBRPT"/>
</dbReference>
<dbReference type="OrthoDB" id="2421129at2759"/>
<dbReference type="PROSITE" id="PS00678">
    <property type="entry name" value="WD_REPEATS_1"/>
    <property type="match status" value="1"/>
</dbReference>
<feature type="compositionally biased region" description="Basic residues" evidence="5">
    <location>
        <begin position="1"/>
        <end position="10"/>
    </location>
</feature>
<feature type="region of interest" description="Disordered" evidence="5">
    <location>
        <begin position="822"/>
        <end position="912"/>
    </location>
</feature>
<keyword evidence="6" id="KW-1133">Transmembrane helix</keyword>
<evidence type="ECO:0000256" key="3">
    <source>
        <dbReference type="ARBA" id="ARBA00022737"/>
    </source>
</evidence>
<dbReference type="SMART" id="SM00320">
    <property type="entry name" value="WD40"/>
    <property type="match status" value="8"/>
</dbReference>
<dbReference type="PROSITE" id="PS50294">
    <property type="entry name" value="WD_REPEATS_REGION"/>
    <property type="match status" value="3"/>
</dbReference>
<dbReference type="InterPro" id="IPR015943">
    <property type="entry name" value="WD40/YVTN_repeat-like_dom_sf"/>
</dbReference>
<protein>
    <recommendedName>
        <fullName evidence="7">DUF3533 domain-containing protein</fullName>
    </recommendedName>
</protein>
<dbReference type="PROSITE" id="PS50082">
    <property type="entry name" value="WD_REPEATS_2"/>
    <property type="match status" value="3"/>
</dbReference>
<evidence type="ECO:0000256" key="5">
    <source>
        <dbReference type="SAM" id="MobiDB-lite"/>
    </source>
</evidence>
<feature type="region of interest" description="Disordered" evidence="5">
    <location>
        <begin position="485"/>
        <end position="529"/>
    </location>
</feature>
<feature type="compositionally biased region" description="Basic and acidic residues" evidence="5">
    <location>
        <begin position="148"/>
        <end position="162"/>
    </location>
</feature>
<dbReference type="InterPro" id="IPR021772">
    <property type="entry name" value="WDR48/Bun107"/>
</dbReference>
<keyword evidence="6" id="KW-0812">Transmembrane</keyword>
<feature type="transmembrane region" description="Helical" evidence="6">
    <location>
        <begin position="1403"/>
        <end position="1426"/>
    </location>
</feature>
<keyword evidence="2 4" id="KW-0853">WD repeat</keyword>
<gene>
    <name evidence="8" type="ORF">EUX98_g7852</name>
</gene>
<feature type="region of interest" description="Disordered" evidence="5">
    <location>
        <begin position="138"/>
        <end position="162"/>
    </location>
</feature>
<dbReference type="PANTHER" id="PTHR34814">
    <property type="entry name" value="NITROSOGUANIDINE RESISTANCE PROTEIN SNG1"/>
    <property type="match status" value="1"/>
</dbReference>
<evidence type="ECO:0000256" key="4">
    <source>
        <dbReference type="PROSITE-ProRule" id="PRU00221"/>
    </source>
</evidence>
<dbReference type="Pfam" id="PF00400">
    <property type="entry name" value="WD40"/>
    <property type="match status" value="4"/>
</dbReference>
<dbReference type="EMBL" id="SGPM01000363">
    <property type="protein sequence ID" value="THH26331.1"/>
    <property type="molecule type" value="Genomic_DNA"/>
</dbReference>
<evidence type="ECO:0000313" key="9">
    <source>
        <dbReference type="Proteomes" id="UP000308730"/>
    </source>
</evidence>
<feature type="transmembrane region" description="Helical" evidence="6">
    <location>
        <begin position="1511"/>
        <end position="1529"/>
    </location>
</feature>
<feature type="transmembrane region" description="Helical" evidence="6">
    <location>
        <begin position="1447"/>
        <end position="1468"/>
    </location>
</feature>
<evidence type="ECO:0000313" key="8">
    <source>
        <dbReference type="EMBL" id="THH26331.1"/>
    </source>
</evidence>
<feature type="repeat" description="WD" evidence="4">
    <location>
        <begin position="241"/>
        <end position="282"/>
    </location>
</feature>
<feature type="region of interest" description="Disordered" evidence="5">
    <location>
        <begin position="925"/>
        <end position="955"/>
    </location>
</feature>
<dbReference type="Pfam" id="PF12051">
    <property type="entry name" value="DUF3533"/>
    <property type="match status" value="1"/>
</dbReference>
<feature type="compositionally biased region" description="Acidic residues" evidence="5">
    <location>
        <begin position="138"/>
        <end position="147"/>
    </location>
</feature>
<comment type="caution">
    <text evidence="8">The sequence shown here is derived from an EMBL/GenBank/DDBJ whole genome shotgun (WGS) entry which is preliminary data.</text>
</comment>
<comment type="similarity">
    <text evidence="1">Belongs to the WD repeat WDR48 family.</text>
</comment>
<organism evidence="8 9">
    <name type="scientific">Antrodiella citrinella</name>
    <dbReference type="NCBI Taxonomy" id="2447956"/>
    <lineage>
        <taxon>Eukaryota</taxon>
        <taxon>Fungi</taxon>
        <taxon>Dikarya</taxon>
        <taxon>Basidiomycota</taxon>
        <taxon>Agaricomycotina</taxon>
        <taxon>Agaricomycetes</taxon>
        <taxon>Polyporales</taxon>
        <taxon>Steccherinaceae</taxon>
        <taxon>Antrodiella</taxon>
    </lineage>
</organism>
<dbReference type="Pfam" id="PF11816">
    <property type="entry name" value="DUF3337"/>
    <property type="match status" value="1"/>
</dbReference>
<dbReference type="Gene3D" id="2.130.10.10">
    <property type="entry name" value="YVTN repeat-like/Quinoprotein amine dehydrogenase"/>
    <property type="match status" value="2"/>
</dbReference>
<dbReference type="InterPro" id="IPR022703">
    <property type="entry name" value="DUF3533"/>
</dbReference>
<dbReference type="InterPro" id="IPR020472">
    <property type="entry name" value="WD40_PAC1"/>
</dbReference>
<dbReference type="Proteomes" id="UP000308730">
    <property type="component" value="Unassembled WGS sequence"/>
</dbReference>
<accession>A0A4S4MMU4</accession>
<reference evidence="8 9" key="1">
    <citation type="submission" date="2019-02" db="EMBL/GenBank/DDBJ databases">
        <title>Genome sequencing of the rare red list fungi Antrodiella citrinella (Flaviporus citrinellus).</title>
        <authorList>
            <person name="Buettner E."/>
            <person name="Kellner H."/>
        </authorList>
    </citation>
    <scope>NUCLEOTIDE SEQUENCE [LARGE SCALE GENOMIC DNA]</scope>
    <source>
        <strain evidence="8 9">DSM 108506</strain>
    </source>
</reference>
<proteinExistence type="inferred from homology"/>
<dbReference type="InterPro" id="IPR019775">
    <property type="entry name" value="WD40_repeat_CS"/>
</dbReference>
<keyword evidence="6" id="KW-0472">Membrane</keyword>
<feature type="repeat" description="WD" evidence="4">
    <location>
        <begin position="293"/>
        <end position="334"/>
    </location>
</feature>
<dbReference type="GO" id="GO:0016020">
    <property type="term" value="C:membrane"/>
    <property type="evidence" value="ECO:0007669"/>
    <property type="project" value="TreeGrafter"/>
</dbReference>
<name>A0A4S4MMU4_9APHY</name>
<feature type="transmembrane region" description="Helical" evidence="6">
    <location>
        <begin position="1568"/>
        <end position="1589"/>
    </location>
</feature>
<sequence length="1601" mass="174299">MVATPRRRRLSYVIPSPKDPPPRLQLPPHGYPRNGSIGPIIIPLQTQDEAPTEDKRRRSHHPRHRLGVSCLALDASTELVGRGSPEGILYSGGRDGLVISWDIGIPTKKRTKRYGVSTDSLRRSTGRWEVMTGWVDDVPEDDMEDTEEAKSDGDILGDVRESGGRRRRRALDSVDDIPFVEQWETDMDAFQAGTRSRFRQSAQVHSDWVNDIVLTNQNQTASSDGTVKAWNPHANSEPNIIGQHADYVRCLSYCRAQNWVASGSFDRTVKLWDLANVPSSNSDPLITLNAPEGSGPKASIYALATDPYGGIIATGSPERVIRIWDPRSGKRVGKLVGHTDNIRAILVSEDARYLLTGSADASIKLWSLASQRCLHTFTHHTESVWSLFSNHPSLESFYSGDRSGLVCKVDVEDCTDVSEGECVVICQESNERGSNEGVSKIVAIDDNLLWTASGNSSIRRWRAPGPRSLRASAYATLGDGALIDSPTGSDFPSMTSTSIKRRSLDMPPRTPPSPTRQGHEPRLSLTPSLSGSLVSDNLAYAQDKEGDETWYGIPFESLVRLTSPNETFSSFGMLRGRDPEIATLYSAASVMSVPRVIRSPLQATFQNSQMQRSSSPMPGDLAFSRAEETLHPLKAARQEYLEREVAADAVPLQSTPDEVISGEHGLVRSVILNDRMHALTVDTAGVVAVWDILRGTNASDRSGEVESSPREALETVRELIEGEAVVAPWATVDTKTGALTVHLSDKCFDAEIYADEAGYPTERQFNDEIRLTEDAPLSHPDILLPMVPVQRYLSLVNGTTRSSPLLTPMIPIAAARRESLLSPIPQSPGSTDATPMARPQRSHTTDSSTSSGREGDYFSMRSRQPTSTTMTTPDDFSGWGGPATSKLTPAPETPAAAPPPPSTPSTPSTGFMNRFKVFGAKSKRHTTEFTTSSGSSHIGEASSASADAASSPVPKTPLQHLLAEPITPPSSNEAPTLPIPSDTAMIISEEAMSGWTTIYRGNISDTGNDVRVLEETMPVWLLEYLLANKTPTITIVKISFVLLPYPVKEGEEQLPELLNTSQAKLTASRFLRVKKLTHHYTRTNFTAVIVRFTVYVAADNSVAVACEVRIRVACSRGRGVRDLVQRHGVAAEHDAGGVIVAEPRHRSTGDDSESQSASVQMGELEKGLGIPWQESGMRDSPVVYGFFDPEVALARKAYLVYMAKVTFFVIIIMWASLPAFWGALSNSASLTDQLTVWYIDRDDSRVGHAIWDGIANYSGPALPLGWQVVNPLVAGSDEDIIGSVVTDQVWAAVVVEANATSTLTLARQNGDVTYNPASAITVYYSQARQEVATGTYLIPNLEHTLKAVISGWATGAAQRYFAQISPGNTTNTTAIQMLSIAPQTISPAIDFTEVNLRPYTTPAALAVTLVGNIFLVIFGFFTVVANNHARTLIAPSLNLGSYLAMRVLVPLAMYIPLSLSFNLISLAFGLPFGGKYSPGAGFMIAWVFVWLGLAAVALSLEAMVTVLTVQFIPYFLFVLIVYNIAPVLLPNELQSPIFAYGQGFPVPNLSDALRAIFFNTQQNPGHNAGVIVAWIVLSIFTLCIFTSFLHHREHKAKVVAH</sequence>
<dbReference type="InterPro" id="IPR036322">
    <property type="entry name" value="WD40_repeat_dom_sf"/>
</dbReference>
<feature type="region of interest" description="Disordered" evidence="5">
    <location>
        <begin position="1"/>
        <end position="39"/>
    </location>
</feature>
<evidence type="ECO:0000256" key="1">
    <source>
        <dbReference type="ARBA" id="ARBA00006917"/>
    </source>
</evidence>
<feature type="compositionally biased region" description="Polar residues" evidence="5">
    <location>
        <begin position="861"/>
        <end position="874"/>
    </location>
</feature>
<evidence type="ECO:0000256" key="2">
    <source>
        <dbReference type="ARBA" id="ARBA00022574"/>
    </source>
</evidence>
<evidence type="ECO:0000256" key="6">
    <source>
        <dbReference type="SAM" id="Phobius"/>
    </source>
</evidence>
<feature type="repeat" description="WD" evidence="4">
    <location>
        <begin position="335"/>
        <end position="376"/>
    </location>
</feature>
<feature type="domain" description="DUF3533" evidence="7">
    <location>
        <begin position="1207"/>
        <end position="1579"/>
    </location>
</feature>
<feature type="compositionally biased region" description="Low complexity" evidence="5">
    <location>
        <begin position="932"/>
        <end position="951"/>
    </location>
</feature>
<feature type="transmembrane region" description="Helical" evidence="6">
    <location>
        <begin position="1480"/>
        <end position="1499"/>
    </location>
</feature>
<dbReference type="SUPFAM" id="SSF50978">
    <property type="entry name" value="WD40 repeat-like"/>
    <property type="match status" value="1"/>
</dbReference>